<protein>
    <submittedName>
        <fullName evidence="1">23078_t:CDS:1</fullName>
    </submittedName>
</protein>
<reference evidence="1" key="1">
    <citation type="submission" date="2021-06" db="EMBL/GenBank/DDBJ databases">
        <authorList>
            <person name="Kallberg Y."/>
            <person name="Tangrot J."/>
            <person name="Rosling A."/>
        </authorList>
    </citation>
    <scope>NUCLEOTIDE SEQUENCE</scope>
    <source>
        <strain evidence="1">FL966</strain>
    </source>
</reference>
<keyword evidence="2" id="KW-1185">Reference proteome</keyword>
<sequence length="283" mass="31450">TNYAATLQVELSQELEANTSTLNLNFRPTQNNSTIASTASVANIPSYSLTTTIKSMYSFIAETSIHSSTFTTCCAEGKIQLPPFLNLPSSLNMLLTRMDSEACLFRQKIRMYNSALAFTSMSVTIDYSIIGTSGHKLQNKMSVMSKLDPQILATLQQMLHDINPYCRIFNQATNILNLNSIFNFKMVITNSRSKDSRHYNILTASEVAPNSIVNYNPIVSAKISDANTDLCTFKTIKCSMMHGPCSALMPNASCMKNKHCSKGYPKLFQEKTAINNDGYLVYM</sequence>
<dbReference type="EMBL" id="CAJVQA010009684">
    <property type="protein sequence ID" value="CAG8688546.1"/>
    <property type="molecule type" value="Genomic_DNA"/>
</dbReference>
<dbReference type="AlphaFoldDB" id="A0A9N9EQ52"/>
<evidence type="ECO:0000313" key="2">
    <source>
        <dbReference type="Proteomes" id="UP000789759"/>
    </source>
</evidence>
<dbReference type="Proteomes" id="UP000789759">
    <property type="component" value="Unassembled WGS sequence"/>
</dbReference>
<dbReference type="PANTHER" id="PTHR45786:SF74">
    <property type="entry name" value="ATP-DEPENDENT DNA HELICASE"/>
    <property type="match status" value="1"/>
</dbReference>
<dbReference type="PANTHER" id="PTHR45786">
    <property type="entry name" value="DNA BINDING PROTEIN-LIKE"/>
    <property type="match status" value="1"/>
</dbReference>
<evidence type="ECO:0000313" key="1">
    <source>
        <dbReference type="EMBL" id="CAG8688546.1"/>
    </source>
</evidence>
<dbReference type="OrthoDB" id="1748060at2759"/>
<proteinExistence type="predicted"/>
<comment type="caution">
    <text evidence="1">The sequence shown here is derived from an EMBL/GenBank/DDBJ whole genome shotgun (WGS) entry which is preliminary data.</text>
</comment>
<organism evidence="1 2">
    <name type="scientific">Cetraspora pellucida</name>
    <dbReference type="NCBI Taxonomy" id="1433469"/>
    <lineage>
        <taxon>Eukaryota</taxon>
        <taxon>Fungi</taxon>
        <taxon>Fungi incertae sedis</taxon>
        <taxon>Mucoromycota</taxon>
        <taxon>Glomeromycotina</taxon>
        <taxon>Glomeromycetes</taxon>
        <taxon>Diversisporales</taxon>
        <taxon>Gigasporaceae</taxon>
        <taxon>Cetraspora</taxon>
    </lineage>
</organism>
<feature type="non-terminal residue" evidence="1">
    <location>
        <position position="1"/>
    </location>
</feature>
<name>A0A9N9EQ52_9GLOM</name>
<gene>
    <name evidence="1" type="ORF">CPELLU_LOCUS11163</name>
</gene>
<accession>A0A9N9EQ52</accession>